<feature type="domain" description="Transketolase-like pyrimidine-binding" evidence="13">
    <location>
        <begin position="319"/>
        <end position="484"/>
    </location>
</feature>
<dbReference type="UniPathway" id="UPA00064">
    <property type="reaction ID" value="UER00091"/>
</dbReference>
<evidence type="ECO:0000256" key="2">
    <source>
        <dbReference type="ARBA" id="ARBA00001964"/>
    </source>
</evidence>
<comment type="subunit">
    <text evidence="5">Homodimer.</text>
</comment>
<dbReference type="PANTHER" id="PTHR43322:SF5">
    <property type="entry name" value="1-DEOXY-D-XYLULOSE-5-PHOSPHATE SYNTHASE, CHLOROPLASTIC"/>
    <property type="match status" value="1"/>
</dbReference>
<evidence type="ECO:0000313" key="14">
    <source>
        <dbReference type="EMBL" id="KAA6328760.1"/>
    </source>
</evidence>
<keyword evidence="11" id="KW-0786">Thiamine pyrophosphate</keyword>
<dbReference type="GO" id="GO:0005829">
    <property type="term" value="C:cytosol"/>
    <property type="evidence" value="ECO:0007669"/>
    <property type="project" value="TreeGrafter"/>
</dbReference>
<dbReference type="SUPFAM" id="SSF52922">
    <property type="entry name" value="TK C-terminal domain-like"/>
    <property type="match status" value="1"/>
</dbReference>
<dbReference type="NCBIfam" id="NF003933">
    <property type="entry name" value="PRK05444.2-2"/>
    <property type="match status" value="1"/>
</dbReference>
<dbReference type="PANTHER" id="PTHR43322">
    <property type="entry name" value="1-D-DEOXYXYLULOSE 5-PHOSPHATE SYNTHASE-RELATED"/>
    <property type="match status" value="1"/>
</dbReference>
<dbReference type="GO" id="GO:0009228">
    <property type="term" value="P:thiamine biosynthetic process"/>
    <property type="evidence" value="ECO:0007669"/>
    <property type="project" value="UniProtKB-KW"/>
</dbReference>
<evidence type="ECO:0000256" key="9">
    <source>
        <dbReference type="ARBA" id="ARBA00022842"/>
    </source>
</evidence>
<protein>
    <recommendedName>
        <fullName evidence="6">1-deoxy-D-xylulose-5-phosphate synthase</fullName>
        <ecNumber evidence="6">2.2.1.7</ecNumber>
    </recommendedName>
</protein>
<gene>
    <name evidence="14" type="ORF">EZS27_022375</name>
</gene>
<dbReference type="CDD" id="cd07033">
    <property type="entry name" value="TPP_PYR_DXS_TK_like"/>
    <property type="match status" value="1"/>
</dbReference>
<dbReference type="SUPFAM" id="SSF52518">
    <property type="entry name" value="Thiamin diphosphate-binding fold (THDP-binding)"/>
    <property type="match status" value="2"/>
</dbReference>
<reference evidence="14" key="1">
    <citation type="submission" date="2019-03" db="EMBL/GenBank/DDBJ databases">
        <title>Single cell metagenomics reveals metabolic interactions within the superorganism composed of flagellate Streblomastix strix and complex community of Bacteroidetes bacteria on its surface.</title>
        <authorList>
            <person name="Treitli S.C."/>
            <person name="Kolisko M."/>
            <person name="Husnik F."/>
            <person name="Keeling P."/>
            <person name="Hampl V."/>
        </authorList>
    </citation>
    <scope>NUCLEOTIDE SEQUENCE</scope>
    <source>
        <strain evidence="14">STM</strain>
    </source>
</reference>
<evidence type="ECO:0000256" key="3">
    <source>
        <dbReference type="ARBA" id="ARBA00004980"/>
    </source>
</evidence>
<evidence type="ECO:0000256" key="11">
    <source>
        <dbReference type="ARBA" id="ARBA00023052"/>
    </source>
</evidence>
<dbReference type="Gene3D" id="3.40.50.920">
    <property type="match status" value="1"/>
</dbReference>
<dbReference type="PROSITE" id="PS00802">
    <property type="entry name" value="TRANSKETOLASE_2"/>
    <property type="match status" value="1"/>
</dbReference>
<sequence>MLLNCINTPKDLRKLKVEELPVLCDELRGKIIEELSQNPGHFGSNLGTVEITVALHYVFNTPYDRIVWDVGHQAYSHKILTGRRDYFSTNRKFKGIRPFPFPEESEYDSFVSGHASNSISAALGMAVAARYKGEKDRRIVVVIGDGSMSGGLAFEGLNNASSTPNNLLIIINDNDMSIDRSVGGMKHYFLNLTTTNRYNRFRFTVSRFLFKVGILNEQRRKALIRFGNSLKALVAQQQNIFEGMNIRYFGPIDGHDVMNLTRVLKDIKGMEGPKILHLHTVKGKGFKPAEKNATTWHAPGKFDPKAGEQIKTDVTQLPPRFQDVFGNTLLELAEKNEKIVGITPAMPSGCSMNILMNKMPERAFDVGIAEGHAVTFSGGLAKDGLLPFCNIYSSFMQRAYDSIIHDVAIDNLNVVLCLDRAGLVGEDGPTHHGVFDLAYLRPIPNLIIASPMDEWELRMLMYTAQLPDKGPFVIRYPRGRGFFTDWKCSFEEIQTGTGRKLKDGKDLVILTIGPIGYLAAKAIIRAECEQEISIAWYDLRFLKPLDEKLLHEVGSSFKKIITVEDGVIKGGMGSAVLEFMTDNGYQPQIRRIGVPDEFIEHGSIPELYRLCGMDEEGIFNQIRMMQVSMCMK</sequence>
<comment type="cofactor">
    <cofactor evidence="2">
        <name>thiamine diphosphate</name>
        <dbReference type="ChEBI" id="CHEBI:58937"/>
    </cofactor>
</comment>
<keyword evidence="12" id="KW-0414">Isoprene biosynthesis</keyword>
<evidence type="ECO:0000256" key="12">
    <source>
        <dbReference type="ARBA" id="ARBA00023229"/>
    </source>
</evidence>
<dbReference type="InterPro" id="IPR033248">
    <property type="entry name" value="Transketolase_C"/>
</dbReference>
<keyword evidence="7 14" id="KW-0808">Transferase</keyword>
<keyword evidence="9" id="KW-0460">Magnesium</keyword>
<dbReference type="InterPro" id="IPR029061">
    <property type="entry name" value="THDP-binding"/>
</dbReference>
<comment type="similarity">
    <text evidence="4">Belongs to the transketolase family. DXPS subfamily.</text>
</comment>
<evidence type="ECO:0000256" key="5">
    <source>
        <dbReference type="ARBA" id="ARBA00011738"/>
    </source>
</evidence>
<dbReference type="SMART" id="SM00861">
    <property type="entry name" value="Transket_pyr"/>
    <property type="match status" value="1"/>
</dbReference>
<dbReference type="Pfam" id="PF02779">
    <property type="entry name" value="Transket_pyr"/>
    <property type="match status" value="1"/>
</dbReference>
<dbReference type="AlphaFoldDB" id="A0A5J4R6L7"/>
<dbReference type="InterPro" id="IPR009014">
    <property type="entry name" value="Transketo_C/PFOR_II"/>
</dbReference>
<comment type="cofactor">
    <cofactor evidence="1">
        <name>Mg(2+)</name>
        <dbReference type="ChEBI" id="CHEBI:18420"/>
    </cofactor>
</comment>
<dbReference type="FunFam" id="3.40.50.920:FF:000002">
    <property type="entry name" value="1-deoxy-D-xylulose-5-phosphate synthase"/>
    <property type="match status" value="1"/>
</dbReference>
<dbReference type="GO" id="GO:0046872">
    <property type="term" value="F:metal ion binding"/>
    <property type="evidence" value="ECO:0007669"/>
    <property type="project" value="UniProtKB-KW"/>
</dbReference>
<evidence type="ECO:0000256" key="7">
    <source>
        <dbReference type="ARBA" id="ARBA00022679"/>
    </source>
</evidence>
<dbReference type="Pfam" id="PF13292">
    <property type="entry name" value="DXP_synthase_N"/>
    <property type="match status" value="1"/>
</dbReference>
<dbReference type="InterPro" id="IPR020826">
    <property type="entry name" value="Transketolase_BS"/>
</dbReference>
<dbReference type="FunFam" id="3.40.50.970:FF:000005">
    <property type="entry name" value="1-deoxy-D-xylulose-5-phosphate synthase"/>
    <property type="match status" value="1"/>
</dbReference>
<dbReference type="InterPro" id="IPR005475">
    <property type="entry name" value="Transketolase-like_Pyr-bd"/>
</dbReference>
<evidence type="ECO:0000256" key="10">
    <source>
        <dbReference type="ARBA" id="ARBA00022977"/>
    </source>
</evidence>
<evidence type="ECO:0000256" key="6">
    <source>
        <dbReference type="ARBA" id="ARBA00013150"/>
    </source>
</evidence>
<dbReference type="InterPro" id="IPR005477">
    <property type="entry name" value="Dxylulose-5-P_synthase"/>
</dbReference>
<dbReference type="NCBIfam" id="TIGR00204">
    <property type="entry name" value="dxs"/>
    <property type="match status" value="1"/>
</dbReference>
<dbReference type="GO" id="GO:0008661">
    <property type="term" value="F:1-deoxy-D-xylulose-5-phosphate synthase activity"/>
    <property type="evidence" value="ECO:0007669"/>
    <property type="project" value="UniProtKB-EC"/>
</dbReference>
<proteinExistence type="inferred from homology"/>
<organism evidence="14">
    <name type="scientific">termite gut metagenome</name>
    <dbReference type="NCBI Taxonomy" id="433724"/>
    <lineage>
        <taxon>unclassified sequences</taxon>
        <taxon>metagenomes</taxon>
        <taxon>organismal metagenomes</taxon>
    </lineage>
</organism>
<keyword evidence="10" id="KW-0784">Thiamine biosynthesis</keyword>
<dbReference type="Pfam" id="PF02780">
    <property type="entry name" value="Transketolase_C"/>
    <property type="match status" value="1"/>
</dbReference>
<evidence type="ECO:0000256" key="1">
    <source>
        <dbReference type="ARBA" id="ARBA00001946"/>
    </source>
</evidence>
<dbReference type="GO" id="GO:0016114">
    <property type="term" value="P:terpenoid biosynthetic process"/>
    <property type="evidence" value="ECO:0007669"/>
    <property type="project" value="InterPro"/>
</dbReference>
<evidence type="ECO:0000256" key="4">
    <source>
        <dbReference type="ARBA" id="ARBA00011081"/>
    </source>
</evidence>
<dbReference type="CDD" id="cd02007">
    <property type="entry name" value="TPP_DXS"/>
    <property type="match status" value="1"/>
</dbReference>
<dbReference type="EC" id="2.2.1.7" evidence="6"/>
<evidence type="ECO:0000256" key="8">
    <source>
        <dbReference type="ARBA" id="ARBA00022723"/>
    </source>
</evidence>
<keyword evidence="8" id="KW-0479">Metal-binding</keyword>
<dbReference type="Gene3D" id="3.40.50.970">
    <property type="match status" value="2"/>
</dbReference>
<comment type="pathway">
    <text evidence="3">Metabolic intermediate biosynthesis; 1-deoxy-D-xylulose 5-phosphate biosynthesis; 1-deoxy-D-xylulose 5-phosphate from D-glyceraldehyde 3-phosphate and pyruvate: step 1/1.</text>
</comment>
<name>A0A5J4R6L7_9ZZZZ</name>
<dbReference type="GO" id="GO:0019288">
    <property type="term" value="P:isopentenyl diphosphate biosynthetic process, methylerythritol 4-phosphate pathway"/>
    <property type="evidence" value="ECO:0007669"/>
    <property type="project" value="TreeGrafter"/>
</dbReference>
<dbReference type="HAMAP" id="MF_00315">
    <property type="entry name" value="DXP_synth"/>
    <property type="match status" value="1"/>
</dbReference>
<comment type="caution">
    <text evidence="14">The sequence shown here is derived from an EMBL/GenBank/DDBJ whole genome shotgun (WGS) entry which is preliminary data.</text>
</comment>
<dbReference type="EMBL" id="SNRY01001761">
    <property type="protein sequence ID" value="KAA6328760.1"/>
    <property type="molecule type" value="Genomic_DNA"/>
</dbReference>
<accession>A0A5J4R6L7</accession>
<evidence type="ECO:0000259" key="13">
    <source>
        <dbReference type="SMART" id="SM00861"/>
    </source>
</evidence>